<dbReference type="Pfam" id="PF14776">
    <property type="entry name" value="UNC-79"/>
    <property type="match status" value="1"/>
</dbReference>
<accession>A0AAJ7R7Z1</accession>
<sequence>MGTRFASYTLKLTSLHDYYQRLLHGSQPIPSGLDMANTVKYFSQTLLSLFKDVPGSPLDMIKSQEFDAQRMALYPNLDYKQLYNALMQLMDVVPLVHVGLHAFGEAILQCLACLLPFLEQDLIDNLPYLTASAISVLPVELHQEIVNYLCFYILPFTITRKIEDGSENYASQSISAVIMMVFQYSSNPAHHCQLLECLMALKPGVVKDILCVVAYGTAPARASAAKLLFYYWPTFNPNLFDRRAVLVKFANDLTPFVCQRDSCPNAGNAEAGKVCYDHCISITFATESPPPLYLCIECANEIHREHPNQMFYDILHPMQQVSMICENKNCRATDKSAISVCFSTECASYNGNHPIRYCQQCHNIRHNNRRGGDHVYHTALPHVSQMDAQMQTYMVQAIVSLLKEAEPLSMDSNRDLSEISTNKGSTGFPGGGGGGICGGGGTVGGRLGQYDPATLEERQLLGRYGVWLLVGLCTPNQDTSVQILGRLLSMLFHWFHVTAYSFDGTKKSLMHLIFSVGQADSTLEKLKTDYVRGWLSEVMKSHYHVFISCLLPHPADYVRVGGHWETLASRTSHLKDGLNRLFCLVPYEVITPEIWDYVMPHWMEAMVNDVPEHELHELKIILCKILDPDLSPLGFDAKKMYNFVAKRFVNTCSKVQEQALNWLQILTMLEIMISLDQLFSMFSDGVAVMRATNHPTDSSDKGFASNKNNTDAGERSSISPVMDDESGKSTPLSDDIIPTPRHMEFSTDAELNLSCCILMLDILLKQMALQDIDKHTGINSWVCRDACHLMKSMVAATWSGSHVCKVDSECTYCESRVIWHQLCLQLVTYMAPEEPAHPPDLIIDESADDSDRKTPPETTKKSESKPDVVINMPVPEMHSVGGVLVHMPHFFEQIMTATVETVSEQLDLTAIMPPEKAMSAVARAVTLSETDVATATVNVEKPHLIGENDQPVNLSPENELDDFWHTSVGKFRFVIEDLPEQLQYIHKLLKEIISVDKPDILYYMLQCLNVMCLHGDAFSTAVKDHQGFFIWCQENLLIKSLWELLNAEHSHIAQVTVPLLLHCITLPCGTDTFWRLVQEEFHNSDWRVRFIAVERVTLIARFMDSTPLRNVLTLQAALANAFCYLITSMDDSNVYVAQRATLYLGTIHDTAVRSLILCLETQFDSVIVDRPMVLQSLYQLHNSLSDRRILTWEFFLNRFDALFLEAQINLEKSGDIPYLRDLRNTDSNSETFVRKLHRAHEALTQSDGSGTSSVKTLSASFGTKWPYKRTMSAPASMIPRQDTKQEKEKVYSRQYSAPILKRKSSRFGLGQLLGSTPPNNSIPDGHIHSLNMPEDGGNLPGFTHKIIDVEESDKETMHLLVFLLMQFLSRTDQAYPTDEKLLSKTQGIVLRHLYLLLGYNQNERTFHTSPQRLRLSPVFNVFIANLPQLLDQNHIMSWLMIPPILAILQHCPCPPQGVPSTDHQPPTYSLWYLEPHARRSWLMSLLVILYKCQYGQQPWCSQLQSLVKIVLNTLDTQHHQCKRIPATVVMAGPPSRSRDVSQPSLGGDHDFASCAPGDMDNESPPMRTPIISIHQRSPGPSHLQSHAMETHWEEIVPACLYPNKHSSYSINADDTESELAAIPESPKSDSTLHGSSGGSLGELEDSAAVVRRSASVVVGKTTAVIDCAGKTEADNMYRLKQETTNRPIWFLGSEDETHQVNGTGQKKWSVHEGVKMMVTSSLLSRQHESLRFPSSVKANVAVHATNNDNPSPKPTGLCSAIAVAAGISNIQRSEPSSSPKEKTLPIRTDNSDSPGPKQLGRQKHVDQTTPLASPVSPSQVVAVIGSDRSSSPAVSSMSSPMTNTDNGQQFCWLTGTLQQAMTAPNVERLLPIGTVTRPSTSSQRTAQRILKCEDTYGSPESPLSKMDILTVSSSFDQDSETCMSSDITSPRSISQLEFPMPERLLPVGPQRDFVTGLVERVRQALGVPDNEDPKSVSCDVSGEGKASQFPLKQDSVTSENLSTSLVPTLHEVHSSRSASPRRLIKQVALESPPSAMESEDFGSRISDQDRRPKVKDQIRTQRDRMRKTPTGTQHTIGSTRRTDSWSGPQMQPNLDFVTQQACHADFNLKPSLFRIGDDCIYDRCSECGTIKEEYSDEELGLCIITLGTFIHREPSLAAPLLPEILNVVTKVALNAMYPWQSETNMHLPGGAVSVAHQFLRCVLHQLAPNGVFVQMFQTHINESTRIQFFKSVAQALVDFNELNPIAPLQLLLETLNAKKSLPLERLPIILHNIACYLDCLPLEAGLGPGAATWGGLLAQVDGLFRQLILLLSSIDDVTPLLRIMISVLKVPGIQQFKGMLDPFSKVLSYSIQHSTLKYSYLTDLCYLCHRSFTRERDKHFLGRTIVFELVQAIKFKTTIPDSNFLILLHFVLQDIGGTLPTNIAMGNIRTDMSPIYNTNASESLRSQISDVLDFLADFHTLSKVKSYSKGMQVGLNEDTLGGMLKCGLAQYVALEITRGNNRDNRAVVRYLPWLYSAPSTLQQGFNNQFAFRAREYVDCIGHLRLLSWLLLGSLTHTAMFAGSCTHTHGPPIPTAQPIPQEVSCHVADHVQVILSGFPEQSKASAQNMSSLFYAFILCQLWTVYLEEMSKNNSTNTESHNVTMNIVLEFWGKITPCILQLVSHSKVLSERVNLHFLTLLEALLECRSTLLSKLLPLWSPILFSHHIQLPGHLQMRLQNCRNFPPSKIAEQFLSSRQEANAVLLRWLHRLQFKMGQIEMQSSAATQFYSI</sequence>
<dbReference type="GeneID" id="107262829"/>
<feature type="region of interest" description="Disordered" evidence="1">
    <location>
        <begin position="2030"/>
        <end position="2087"/>
    </location>
</feature>
<feature type="region of interest" description="Disordered" evidence="1">
    <location>
        <begin position="1968"/>
        <end position="1995"/>
    </location>
</feature>
<proteinExistence type="predicted"/>
<dbReference type="SUPFAM" id="SSF48371">
    <property type="entry name" value="ARM repeat"/>
    <property type="match status" value="1"/>
</dbReference>
<feature type="region of interest" description="Disordered" evidence="1">
    <location>
        <begin position="693"/>
        <end position="734"/>
    </location>
</feature>
<feature type="compositionally biased region" description="Basic and acidic residues" evidence="1">
    <location>
        <begin position="849"/>
        <end position="866"/>
    </location>
</feature>
<reference evidence="3" key="1">
    <citation type="submission" date="2025-08" db="UniProtKB">
        <authorList>
            <consortium name="RefSeq"/>
        </authorList>
    </citation>
    <scope>IDENTIFICATION</scope>
</reference>
<dbReference type="InterPro" id="IPR016024">
    <property type="entry name" value="ARM-type_fold"/>
</dbReference>
<name>A0AAJ7R7Z1_CEPCN</name>
<feature type="compositionally biased region" description="Basic and acidic residues" evidence="1">
    <location>
        <begin position="2046"/>
        <end position="2063"/>
    </location>
</feature>
<evidence type="ECO:0000313" key="2">
    <source>
        <dbReference type="Proteomes" id="UP000694920"/>
    </source>
</evidence>
<evidence type="ECO:0000313" key="3">
    <source>
        <dbReference type="RefSeq" id="XP_024935948.1"/>
    </source>
</evidence>
<feature type="region of interest" description="Disordered" evidence="1">
    <location>
        <begin position="837"/>
        <end position="867"/>
    </location>
</feature>
<dbReference type="PANTHER" id="PTHR21696">
    <property type="entry name" value="PROTEIN UNC-79 HOMOLOG"/>
    <property type="match status" value="1"/>
</dbReference>
<dbReference type="RefSeq" id="XP_024935948.1">
    <property type="nucleotide sequence ID" value="XM_025080180.1"/>
</dbReference>
<dbReference type="CTD" id="57578"/>
<dbReference type="PANTHER" id="PTHR21696:SF2">
    <property type="entry name" value="PROTEIN UNC-79 HOMOLOG"/>
    <property type="match status" value="1"/>
</dbReference>
<keyword evidence="2" id="KW-1185">Reference proteome</keyword>
<evidence type="ECO:0000256" key="1">
    <source>
        <dbReference type="SAM" id="MobiDB-lite"/>
    </source>
</evidence>
<organism evidence="2 3">
    <name type="scientific">Cephus cinctus</name>
    <name type="common">Wheat stem sawfly</name>
    <dbReference type="NCBI Taxonomy" id="211228"/>
    <lineage>
        <taxon>Eukaryota</taxon>
        <taxon>Metazoa</taxon>
        <taxon>Ecdysozoa</taxon>
        <taxon>Arthropoda</taxon>
        <taxon>Hexapoda</taxon>
        <taxon>Insecta</taxon>
        <taxon>Pterygota</taxon>
        <taxon>Neoptera</taxon>
        <taxon>Endopterygota</taxon>
        <taxon>Hymenoptera</taxon>
        <taxon>Cephoidea</taxon>
        <taxon>Cephidae</taxon>
        <taxon>Cephus</taxon>
    </lineage>
</organism>
<dbReference type="Proteomes" id="UP000694920">
    <property type="component" value="Unplaced"/>
</dbReference>
<gene>
    <name evidence="3" type="primary">LOC107262829</name>
</gene>
<feature type="compositionally biased region" description="Polar residues" evidence="1">
    <location>
        <begin position="2069"/>
        <end position="2087"/>
    </location>
</feature>
<feature type="compositionally biased region" description="Polar residues" evidence="1">
    <location>
        <begin position="705"/>
        <end position="719"/>
    </location>
</feature>
<feature type="region of interest" description="Disordered" evidence="1">
    <location>
        <begin position="1769"/>
        <end position="1818"/>
    </location>
</feature>
<dbReference type="InterPro" id="IPR024855">
    <property type="entry name" value="UNC79"/>
</dbReference>
<feature type="region of interest" description="Disordered" evidence="1">
    <location>
        <begin position="1623"/>
        <end position="1644"/>
    </location>
</feature>
<protein>
    <submittedName>
        <fullName evidence="3">Protein unc-79 homolog isoform X1</fullName>
    </submittedName>
</protein>
<feature type="compositionally biased region" description="Polar residues" evidence="1">
    <location>
        <begin position="1769"/>
        <end position="1778"/>
    </location>
</feature>